<evidence type="ECO:0000313" key="3">
    <source>
        <dbReference type="Proteomes" id="UP000191522"/>
    </source>
</evidence>
<accession>A0A1V6PCG8</accession>
<evidence type="ECO:0000313" key="2">
    <source>
        <dbReference type="EMBL" id="OQD74302.1"/>
    </source>
</evidence>
<comment type="caution">
    <text evidence="2">The sequence shown here is derived from an EMBL/GenBank/DDBJ whole genome shotgun (WGS) entry which is preliminary data.</text>
</comment>
<reference evidence="3" key="1">
    <citation type="journal article" date="2017" name="Nat. Microbiol.">
        <title>Global analysis of biosynthetic gene clusters reveals vast potential of secondary metabolite production in Penicillium species.</title>
        <authorList>
            <person name="Nielsen J.C."/>
            <person name="Grijseels S."/>
            <person name="Prigent S."/>
            <person name="Ji B."/>
            <person name="Dainat J."/>
            <person name="Nielsen K.F."/>
            <person name="Frisvad J.C."/>
            <person name="Workman M."/>
            <person name="Nielsen J."/>
        </authorList>
    </citation>
    <scope>NUCLEOTIDE SEQUENCE [LARGE SCALE GENOMIC DNA]</scope>
    <source>
        <strain evidence="3">IBT 11843</strain>
    </source>
</reference>
<dbReference type="EMBL" id="MDYL01000011">
    <property type="protein sequence ID" value="OQD74302.1"/>
    <property type="molecule type" value="Genomic_DNA"/>
</dbReference>
<feature type="region of interest" description="Disordered" evidence="1">
    <location>
        <begin position="1"/>
        <end position="24"/>
    </location>
</feature>
<dbReference type="Proteomes" id="UP000191522">
    <property type="component" value="Unassembled WGS sequence"/>
</dbReference>
<organism evidence="2 3">
    <name type="scientific">Penicillium decumbens</name>
    <dbReference type="NCBI Taxonomy" id="69771"/>
    <lineage>
        <taxon>Eukaryota</taxon>
        <taxon>Fungi</taxon>
        <taxon>Dikarya</taxon>
        <taxon>Ascomycota</taxon>
        <taxon>Pezizomycotina</taxon>
        <taxon>Eurotiomycetes</taxon>
        <taxon>Eurotiomycetidae</taxon>
        <taxon>Eurotiales</taxon>
        <taxon>Aspergillaceae</taxon>
        <taxon>Penicillium</taxon>
    </lineage>
</organism>
<dbReference type="AlphaFoldDB" id="A0A1V6PCG8"/>
<sequence>MARMGILAESPSATVRRRQTDDAL</sequence>
<gene>
    <name evidence="2" type="ORF">PENDEC_c011G00719</name>
</gene>
<name>A0A1V6PCG8_PENDC</name>
<protein>
    <submittedName>
        <fullName evidence="2">Uncharacterized protein</fullName>
    </submittedName>
</protein>
<evidence type="ECO:0000256" key="1">
    <source>
        <dbReference type="SAM" id="MobiDB-lite"/>
    </source>
</evidence>
<proteinExistence type="predicted"/>
<keyword evidence="3" id="KW-1185">Reference proteome</keyword>